<proteinExistence type="predicted"/>
<organism evidence="1">
    <name type="scientific">Siphoviridae sp. ctxMM9</name>
    <dbReference type="NCBI Taxonomy" id="2827973"/>
    <lineage>
        <taxon>Viruses</taxon>
        <taxon>Duplodnaviria</taxon>
        <taxon>Heunggongvirae</taxon>
        <taxon>Uroviricota</taxon>
        <taxon>Caudoviricetes</taxon>
    </lineage>
</organism>
<evidence type="ECO:0000313" key="1">
    <source>
        <dbReference type="EMBL" id="DAF58702.1"/>
    </source>
</evidence>
<accession>A0A8S5T628</accession>
<name>A0A8S5T628_9CAUD</name>
<reference evidence="1" key="1">
    <citation type="journal article" date="2021" name="Proc. Natl. Acad. Sci. U.S.A.">
        <title>A Catalog of Tens of Thousands of Viruses from Human Metagenomes Reveals Hidden Associations with Chronic Diseases.</title>
        <authorList>
            <person name="Tisza M.J."/>
            <person name="Buck C.B."/>
        </authorList>
    </citation>
    <scope>NUCLEOTIDE SEQUENCE</scope>
    <source>
        <strain evidence="1">CtxMM9</strain>
    </source>
</reference>
<sequence length="40" mass="4718">MRSIWSGTIEDAFFSSEMFDKNRILRQPEYSYSGRSLKLA</sequence>
<dbReference type="EMBL" id="BK032759">
    <property type="protein sequence ID" value="DAF58702.1"/>
    <property type="molecule type" value="Genomic_DNA"/>
</dbReference>
<protein>
    <submittedName>
        <fullName evidence="1">Terminase large subunit</fullName>
    </submittedName>
</protein>